<dbReference type="InterPro" id="IPR044946">
    <property type="entry name" value="Restrct_endonuc_typeI_TRD_sf"/>
</dbReference>
<dbReference type="AlphaFoldDB" id="A0A7H2BBH1"/>
<dbReference type="GO" id="GO:0003677">
    <property type="term" value="F:DNA binding"/>
    <property type="evidence" value="ECO:0007669"/>
    <property type="project" value="UniProtKB-KW"/>
</dbReference>
<dbReference type="Gene3D" id="3.90.220.20">
    <property type="entry name" value="DNA methylase specificity domains"/>
    <property type="match status" value="2"/>
</dbReference>
<keyword evidence="6" id="KW-1185">Reference proteome</keyword>
<sequence>MSNEVPFNIRWLSGGVPDHWQIVEPRRIFKLVKEPERPGDIHLTPSQKYGVLPQEEYMKITGARVVQNLSGTQMQHVEPGDFISHLRTFQGGLELATMPGKVSPAYTVLRPTEAVYPGFFKHVLKSPGYVSQIASVTDQLRDGQTMRYNEFNLTWLPLPPLEEQKRIADELDRELAEIDEFIDDQQRLLNLSMEQYSSQIHELVTKGHEKDVDLVDSAFDWIGSLPAHWSIQKISWLFNDIGSGTTPSSADESAFLDGTINWVTTGELREAGVSKSKNQINEDTLNKYSALKLHPAGSIMIAMYGATIGRLGWLEEPATVNQAVCVLSNPKKVLPKYVFYVLMVAKPHLLNQATGGGQPNINQDTIRNLRIPVPPISEQEMIILQAERLDTNLFKLISSFNKLNSYFREKRISLLTSHINRLN</sequence>
<evidence type="ECO:0000256" key="1">
    <source>
        <dbReference type="ARBA" id="ARBA00010923"/>
    </source>
</evidence>
<dbReference type="InterPro" id="IPR000055">
    <property type="entry name" value="Restrct_endonuc_typeI_TRD"/>
</dbReference>
<keyword evidence="5" id="KW-0378">Hydrolase</keyword>
<dbReference type="RefSeq" id="WP_190723994.1">
    <property type="nucleotide sequence ID" value="NZ_CP061539.1"/>
</dbReference>
<dbReference type="Proteomes" id="UP000516404">
    <property type="component" value="Chromosome"/>
</dbReference>
<dbReference type="GeneID" id="96623987"/>
<feature type="domain" description="Type I restriction modification DNA specificity" evidence="4">
    <location>
        <begin position="241"/>
        <end position="383"/>
    </location>
</feature>
<dbReference type="InterPro" id="IPR052021">
    <property type="entry name" value="Type-I_RS_S_subunit"/>
</dbReference>
<dbReference type="Pfam" id="PF01420">
    <property type="entry name" value="Methylase_S"/>
    <property type="match status" value="1"/>
</dbReference>
<evidence type="ECO:0000313" key="6">
    <source>
        <dbReference type="Proteomes" id="UP000516404"/>
    </source>
</evidence>
<gene>
    <name evidence="5" type="ORF">IDM49_07025</name>
</gene>
<dbReference type="PANTHER" id="PTHR30408:SF12">
    <property type="entry name" value="TYPE I RESTRICTION ENZYME MJAVIII SPECIFICITY SUBUNIT"/>
    <property type="match status" value="1"/>
</dbReference>
<evidence type="ECO:0000256" key="2">
    <source>
        <dbReference type="ARBA" id="ARBA00022747"/>
    </source>
</evidence>
<dbReference type="CDD" id="cd17280">
    <property type="entry name" value="RMtype1_S_MspEN3ORF6650P_TRD2-CR2_like"/>
    <property type="match status" value="1"/>
</dbReference>
<dbReference type="EMBL" id="CP061539">
    <property type="protein sequence ID" value="QNV37017.1"/>
    <property type="molecule type" value="Genomic_DNA"/>
</dbReference>
<evidence type="ECO:0000313" key="5">
    <source>
        <dbReference type="EMBL" id="QNV37017.1"/>
    </source>
</evidence>
<comment type="similarity">
    <text evidence="1">Belongs to the type-I restriction system S methylase family.</text>
</comment>
<dbReference type="GO" id="GO:0004519">
    <property type="term" value="F:endonuclease activity"/>
    <property type="evidence" value="ECO:0007669"/>
    <property type="project" value="UniProtKB-KW"/>
</dbReference>
<keyword evidence="2" id="KW-0680">Restriction system</keyword>
<evidence type="ECO:0000259" key="4">
    <source>
        <dbReference type="Pfam" id="PF01420"/>
    </source>
</evidence>
<protein>
    <submittedName>
        <fullName evidence="5">Restriction endonuclease subunit S</fullName>
    </submittedName>
</protein>
<reference evidence="5 6" key="1">
    <citation type="submission" date="2020-09" db="EMBL/GenBank/DDBJ databases">
        <title>Investigation of environmental microbes.</title>
        <authorList>
            <person name="Ou Y."/>
            <person name="Kang Q."/>
        </authorList>
    </citation>
    <scope>NUCLEOTIDE SEQUENCE [LARGE SCALE GENOMIC DNA]</scope>
    <source>
        <strain evidence="5 6">KJZ-14</strain>
    </source>
</reference>
<organism evidence="5 6">
    <name type="scientific">Rothia terrae</name>
    <dbReference type="NCBI Taxonomy" id="396015"/>
    <lineage>
        <taxon>Bacteria</taxon>
        <taxon>Bacillati</taxon>
        <taxon>Actinomycetota</taxon>
        <taxon>Actinomycetes</taxon>
        <taxon>Micrococcales</taxon>
        <taxon>Micrococcaceae</taxon>
        <taxon>Rothia</taxon>
    </lineage>
</organism>
<proteinExistence type="inferred from homology"/>
<keyword evidence="5" id="KW-0255">Endonuclease</keyword>
<dbReference type="PANTHER" id="PTHR30408">
    <property type="entry name" value="TYPE-1 RESTRICTION ENZYME ECOKI SPECIFICITY PROTEIN"/>
    <property type="match status" value="1"/>
</dbReference>
<keyword evidence="5" id="KW-0540">Nuclease</keyword>
<dbReference type="SUPFAM" id="SSF116734">
    <property type="entry name" value="DNA methylase specificity domain"/>
    <property type="match status" value="2"/>
</dbReference>
<evidence type="ECO:0000256" key="3">
    <source>
        <dbReference type="ARBA" id="ARBA00023125"/>
    </source>
</evidence>
<dbReference type="REBASE" id="454036">
    <property type="entry name" value="S.RteKJZ14ORF7020P"/>
</dbReference>
<accession>A0A7H2BBH1</accession>
<name>A0A7H2BBH1_9MICC</name>
<dbReference type="GO" id="GO:0009307">
    <property type="term" value="P:DNA restriction-modification system"/>
    <property type="evidence" value="ECO:0007669"/>
    <property type="project" value="UniProtKB-KW"/>
</dbReference>
<dbReference type="KEGG" id="rter:IDM49_07025"/>
<keyword evidence="3" id="KW-0238">DNA-binding</keyword>